<accession>A0ACC0BQP4</accession>
<dbReference type="Proteomes" id="UP001060085">
    <property type="component" value="Linkage Group LG02"/>
</dbReference>
<reference evidence="2" key="1">
    <citation type="journal article" date="2023" name="Nat. Plants">
        <title>Single-cell RNA sequencing provides a high-resolution roadmap for understanding the multicellular compartmentation of specialized metabolism.</title>
        <authorList>
            <person name="Sun S."/>
            <person name="Shen X."/>
            <person name="Li Y."/>
            <person name="Li Y."/>
            <person name="Wang S."/>
            <person name="Li R."/>
            <person name="Zhang H."/>
            <person name="Shen G."/>
            <person name="Guo B."/>
            <person name="Wei J."/>
            <person name="Xu J."/>
            <person name="St-Pierre B."/>
            <person name="Chen S."/>
            <person name="Sun C."/>
        </authorList>
    </citation>
    <scope>NUCLEOTIDE SEQUENCE [LARGE SCALE GENOMIC DNA]</scope>
</reference>
<organism evidence="1 2">
    <name type="scientific">Catharanthus roseus</name>
    <name type="common">Madagascar periwinkle</name>
    <name type="synonym">Vinca rosea</name>
    <dbReference type="NCBI Taxonomy" id="4058"/>
    <lineage>
        <taxon>Eukaryota</taxon>
        <taxon>Viridiplantae</taxon>
        <taxon>Streptophyta</taxon>
        <taxon>Embryophyta</taxon>
        <taxon>Tracheophyta</taxon>
        <taxon>Spermatophyta</taxon>
        <taxon>Magnoliopsida</taxon>
        <taxon>eudicotyledons</taxon>
        <taxon>Gunneridae</taxon>
        <taxon>Pentapetalae</taxon>
        <taxon>asterids</taxon>
        <taxon>lamiids</taxon>
        <taxon>Gentianales</taxon>
        <taxon>Apocynaceae</taxon>
        <taxon>Rauvolfioideae</taxon>
        <taxon>Vinceae</taxon>
        <taxon>Catharanthinae</taxon>
        <taxon>Catharanthus</taxon>
    </lineage>
</organism>
<sequence length="361" mass="40756">MKFLSSSSSASSTITDTTTATSFDGTVDSKNATAGCIGGVLRRLLCLNSLPTYPSDHFREADHNNNNDSQVFDELPCVKPEEKIEGSGTPNLVARLMGLESLPQIDSNSISRSRSMNSVDSLKEIQSIEERHRRVKSFRETPTFLELEDENFLILSFESGAERMKLAVKGRKSEMGSAQLPKNKKTECVSGQNKENRCSNYSSDEELKVVHFKDSSNILRPKNNSSSEKTRFAGPTRKMKKRKDECLPLKKIETESDSENSSPVSVLDNNYRKLNLHNNKSLIRNSEGQLIKRYSSHQINAQFWGEISRMAEKDTMESSWVQNKIHKFKESEEISTELGFQILDQLVTELVELFAGKFLHL</sequence>
<dbReference type="EMBL" id="CM044702">
    <property type="protein sequence ID" value="KAI5674986.1"/>
    <property type="molecule type" value="Genomic_DNA"/>
</dbReference>
<evidence type="ECO:0000313" key="1">
    <source>
        <dbReference type="EMBL" id="KAI5674986.1"/>
    </source>
</evidence>
<gene>
    <name evidence="1" type="ORF">M9H77_05936</name>
</gene>
<protein>
    <submittedName>
        <fullName evidence="1">Uncharacterized protein</fullName>
    </submittedName>
</protein>
<proteinExistence type="predicted"/>
<keyword evidence="2" id="KW-1185">Reference proteome</keyword>
<name>A0ACC0BQP4_CATRO</name>
<evidence type="ECO:0000313" key="2">
    <source>
        <dbReference type="Proteomes" id="UP001060085"/>
    </source>
</evidence>
<comment type="caution">
    <text evidence="1">The sequence shown here is derived from an EMBL/GenBank/DDBJ whole genome shotgun (WGS) entry which is preliminary data.</text>
</comment>